<keyword evidence="3" id="KW-1185">Reference proteome</keyword>
<evidence type="ECO:0000313" key="2">
    <source>
        <dbReference type="EMBL" id="CDR97948.1"/>
    </source>
</evidence>
<sequence>MVSTGGVIFYRFGSERGIWRELQLDSSSGILVSDLKIMIAQETSLSKDFTRKTNLIVCLYDENSSEEPKPLDDNVVVHVGSRVLLNRIAWTPATPIFHEARTEFDGDVADDKPRLRPFPVSLLCKLCGCPMKDPVLVKCSANCGSSGCCACLLSHFADSLIKNEEGVETAVYTLSDRRSCPFCTYGFVSAFLQNRQMAAVLLELDFSNFDIPTVDSSTDAEVGAESEAVVQDKTQAPKHFLICVDNALIDSMREHMLLPVYIDSVLCNTSDSARGGASDATSSGSSSGDTYAIVVSYVGGGTSLSPMGLIRLLEDDPTQVDFIRAAYAHTARRFEWVHNNTKPLLVPARRQPLFSYLAAKRYAPVGANSQNEVLWRHRNDLMTEVGLTLKAFESLFQTVFGEAPPPLITEVDNDGKNWLEAVYAGGPPPLYINRNCQVLSQDLATDNAEIDTGNPYLGYLAILPFLSESQFLKMRELQRNAKEEFLQQFTAQVVKDLPEDTGIRVLEKAYNNVWKRHVEYEFPPSDDPPEAGSS</sequence>
<dbReference type="GO" id="GO:0008270">
    <property type="term" value="F:zinc ion binding"/>
    <property type="evidence" value="ECO:0007669"/>
    <property type="project" value="InterPro"/>
</dbReference>
<dbReference type="Pfam" id="PF08783">
    <property type="entry name" value="DWNN"/>
    <property type="match status" value="1"/>
</dbReference>
<dbReference type="Gene3D" id="3.30.40.10">
    <property type="entry name" value="Zinc/RING finger domain, C3HC4 (zinc finger)"/>
    <property type="match status" value="1"/>
</dbReference>
<dbReference type="EMBL" id="LK391711">
    <property type="protein sequence ID" value="CDR97948.1"/>
    <property type="molecule type" value="Genomic_DNA"/>
</dbReference>
<dbReference type="VEuPathDB" id="PiroplasmaDB:BBBOND_0404360"/>
<accession>A0A061DBL5</accession>
<dbReference type="OrthoDB" id="341679at2759"/>
<name>A0A061DBL5_BABBI</name>
<reference evidence="3" key="1">
    <citation type="journal article" date="2014" name="Nucleic Acids Res.">
        <title>The evolutionary dynamics of variant antigen genes in Babesia reveal a history of genomic innovation underlying host-parasite interaction.</title>
        <authorList>
            <person name="Jackson A.P."/>
            <person name="Otto T.D."/>
            <person name="Darby A."/>
            <person name="Ramaprasad A."/>
            <person name="Xia D."/>
            <person name="Echaide I.E."/>
            <person name="Farber M."/>
            <person name="Gahlot S."/>
            <person name="Gamble J."/>
            <person name="Gupta D."/>
            <person name="Gupta Y."/>
            <person name="Jackson L."/>
            <person name="Malandrin L."/>
            <person name="Malas T.B."/>
            <person name="Moussa E."/>
            <person name="Nair M."/>
            <person name="Reid A.J."/>
            <person name="Sanders M."/>
            <person name="Sharma J."/>
            <person name="Tracey A."/>
            <person name="Quail M.A."/>
            <person name="Weir W."/>
            <person name="Wastling J.M."/>
            <person name="Hall N."/>
            <person name="Willadsen P."/>
            <person name="Lingelbach K."/>
            <person name="Shiels B."/>
            <person name="Tait A."/>
            <person name="Berriman M."/>
            <person name="Allred D.R."/>
            <person name="Pain A."/>
        </authorList>
    </citation>
    <scope>NUCLEOTIDE SEQUENCE [LARGE SCALE GENOMIC DNA]</scope>
    <source>
        <strain evidence="3">Bond</strain>
    </source>
</reference>
<dbReference type="GeneID" id="24566489"/>
<protein>
    <recommendedName>
        <fullName evidence="1">DWNN domain-containing protein</fullName>
    </recommendedName>
</protein>
<dbReference type="Gene3D" id="3.10.20.90">
    <property type="entry name" value="Phosphatidylinositol 3-kinase Catalytic Subunit, Chain A, domain 1"/>
    <property type="match status" value="1"/>
</dbReference>
<dbReference type="AlphaFoldDB" id="A0A061DBL5"/>
<dbReference type="InterPro" id="IPR014891">
    <property type="entry name" value="DWNN_domain"/>
</dbReference>
<dbReference type="Proteomes" id="UP000033188">
    <property type="component" value="Chromosome 5"/>
</dbReference>
<feature type="domain" description="DWNN" evidence="1">
    <location>
        <begin position="8"/>
        <end position="89"/>
    </location>
</feature>
<dbReference type="OMA" id="CSARCGC"/>
<dbReference type="RefSeq" id="XP_012770134.1">
    <property type="nucleotide sequence ID" value="XM_012914680.1"/>
</dbReference>
<dbReference type="STRING" id="5866.A0A061DBL5"/>
<dbReference type="KEGG" id="bbig:BBBOND_0404360"/>
<proteinExistence type="predicted"/>
<dbReference type="InterPro" id="IPR013083">
    <property type="entry name" value="Znf_RING/FYVE/PHD"/>
</dbReference>
<evidence type="ECO:0000259" key="1">
    <source>
        <dbReference type="SMART" id="SM01180"/>
    </source>
</evidence>
<organism evidence="2 3">
    <name type="scientific">Babesia bigemina</name>
    <dbReference type="NCBI Taxonomy" id="5866"/>
    <lineage>
        <taxon>Eukaryota</taxon>
        <taxon>Sar</taxon>
        <taxon>Alveolata</taxon>
        <taxon>Apicomplexa</taxon>
        <taxon>Aconoidasida</taxon>
        <taxon>Piroplasmida</taxon>
        <taxon>Babesiidae</taxon>
        <taxon>Babesia</taxon>
    </lineage>
</organism>
<dbReference type="SMART" id="SM01180">
    <property type="entry name" value="DWNN"/>
    <property type="match status" value="1"/>
</dbReference>
<gene>
    <name evidence="2" type="ORF">BBBOND_0404360</name>
</gene>
<evidence type="ECO:0000313" key="3">
    <source>
        <dbReference type="Proteomes" id="UP000033188"/>
    </source>
</evidence>